<dbReference type="Proteomes" id="UP000030212">
    <property type="component" value="Genome"/>
</dbReference>
<dbReference type="EMBL" id="KM657822">
    <property type="protein sequence ID" value="AIW02306.1"/>
    <property type="molecule type" value="Genomic_DNA"/>
</dbReference>
<sequence length="185" mass="21923">MRYLKYASWIFLALLEPFAATLAVILAPFVVPFYSEKKGHLPFGFRWMETYDNPIDGDEGHVKRWAKIRKIGKLGVYMQRVGWLWRNKAYNFSYHVLGRDVKDVTKWKGNINVSSNPEDNQTGYLLMWNSNAWGLFAFIPSIKVFGKQFYWRIYVGWKLKSVVPEERAFSRERVMLAFFIHPLRK</sequence>
<reference evidence="2 3" key="1">
    <citation type="submission" date="2014-09" db="EMBL/GenBank/DDBJ databases">
        <title>Genome of Escherichia coli infecting bacteriophage vB_EcoM-VpaE1.</title>
        <authorList>
            <person name="Truncaite L."/>
            <person name="Simoliunas E."/>
            <person name="Zajanckauskaite A."/>
            <person name="Kaliniene L."/>
            <person name="Vilkaityte M."/>
            <person name="Meskys R."/>
        </authorList>
    </citation>
    <scope>NUCLEOTIDE SEQUENCE [LARGE SCALE GENOMIC DNA]</scope>
    <source>
        <strain evidence="2">VpaE1</strain>
    </source>
</reference>
<keyword evidence="3" id="KW-1185">Reference proteome</keyword>
<dbReference type="RefSeq" id="YP_009147315.1">
    <property type="nucleotide sequence ID" value="NC_027337.1"/>
</dbReference>
<evidence type="ECO:0000313" key="2">
    <source>
        <dbReference type="EMBL" id="AIW02306.1"/>
    </source>
</evidence>
<gene>
    <name evidence="2" type="ORF">VpaE1_046</name>
</gene>
<name>A0A0A0RK43_9CAUD</name>
<dbReference type="GeneID" id="24722057"/>
<organism evidence="2 3">
    <name type="scientific">Escherichia phage vB_EcoM-VpaE1</name>
    <dbReference type="NCBI Taxonomy" id="1555238"/>
    <lineage>
        <taxon>Viruses</taxon>
        <taxon>Duplodnaviria</taxon>
        <taxon>Heunggongvirae</taxon>
        <taxon>Uroviricota</taxon>
        <taxon>Caudoviricetes</taxon>
        <taxon>Andersonviridae</taxon>
        <taxon>Ounavirinae</taxon>
        <taxon>Felixounavirus</taxon>
        <taxon>Felixounavirus VpaE1</taxon>
    </lineage>
</organism>
<evidence type="ECO:0000256" key="1">
    <source>
        <dbReference type="SAM" id="Phobius"/>
    </source>
</evidence>
<evidence type="ECO:0000313" key="3">
    <source>
        <dbReference type="Proteomes" id="UP000030212"/>
    </source>
</evidence>
<dbReference type="Pfam" id="PF24027">
    <property type="entry name" value="DUF7338"/>
    <property type="match status" value="1"/>
</dbReference>
<keyword evidence="1" id="KW-1133">Transmembrane helix</keyword>
<proteinExistence type="predicted"/>
<keyword evidence="1" id="KW-0812">Transmembrane</keyword>
<feature type="transmembrane region" description="Helical" evidence="1">
    <location>
        <begin position="6"/>
        <end position="31"/>
    </location>
</feature>
<accession>A0A0A0RK43</accession>
<dbReference type="OrthoDB" id="9080at10239"/>
<protein>
    <submittedName>
        <fullName evidence="2">Uncharacterized protein</fullName>
    </submittedName>
</protein>
<dbReference type="InterPro" id="IPR055762">
    <property type="entry name" value="DUF7338"/>
</dbReference>
<dbReference type="KEGG" id="vg:24722057"/>
<keyword evidence="1" id="KW-0472">Membrane</keyword>